<proteinExistence type="predicted"/>
<dbReference type="SMART" id="SM00827">
    <property type="entry name" value="PKS_AT"/>
    <property type="match status" value="1"/>
</dbReference>
<dbReference type="InterPro" id="IPR014043">
    <property type="entry name" value="Acyl_transferase_dom"/>
</dbReference>
<dbReference type="InterPro" id="IPR016036">
    <property type="entry name" value="Malonyl_transacylase_ACP-bd"/>
</dbReference>
<sequence>MISTTQAMEEHLLTLKPVAIVGISAEFPSGQYSTSNLDHAAFFDFLLQKGESYEKIPQDRWKGRAPGRVITECGSFLKDIALFDHVEFGITLKDAKSMALSTRKLIEHSFLALLDSGIDYRSRNVGCYMSGVAFDTTTIADADEFEAHRSFAGYPYMIANKVSYHLNLTGPSIPTDTACSSSLSALPLAVQALRTGDCEAALVGGSQLNQRLIDFIQYSQSSVLSPDGKCKPFDASANGFGRGEGVCVIVLKPLEDAIRDGDFIYASVLGTGINSAGSAAPVSAPVADAQMNAMLRAYRGTGRHPSEVDFVELHATGTAAGDPTEANWVGEKFRRNDELLVGSVKGNIGHLEITAFLTSLSKVCSMFQTGLIPPNVNLQEPNPAIHWSEYNMRVPLEITKLPVRSKSGRPLISMTSSGIGGVNGHAVIEGPPHRVANAADGSRHQGPVLFMSGGLSPRSAQQVAVDLSALIAQNEHDQGSLALVYGRHARQMTWRTYAVWKPGMTTVEFPPPRFVPRSRSPSVFVFPGQGPQHIEMGRQLYSTYSQFRDSIDCMDKVYEASTGHSLIKHIGIFADVQAERSLPEVWPIKFTLPALAMLQMALFDLLGHFGITPDVVVGHSAGETPLLYASGAASQEMALEIAIARGQAMTLVEDIGGTMAALSCSADDAQVASTCPDGILEIACYNSSDSVTLAGSTTLIEEAIKLATSRGFLARKLCTGVPVHSSMMEGCREAYVSAIEDVFSRYSSPYHPKVATYLCTTGDKWQAPFLPEYYWDNARHPVRFSAAVTSILAAHPNATFLEVGPHPVLSSYLTSLGAKGDATLSLMRRSKTVQPFQEGKILLEAVGQLAVLGHHSLNHSAINQCSQLHSTLRLPSYPFSRKFVPYLPESSVTIMRQHKTRIGPLNDPDLRIGSVTHPALTEHVITNEPIMPAAGYLEMVRFPVDLSAHQEKPHELIC</sequence>
<feature type="domain" description="Ketosynthase family 3 (KS3)" evidence="4">
    <location>
        <begin position="15"/>
        <end position="430"/>
    </location>
</feature>
<protein>
    <recommendedName>
        <fullName evidence="4">Ketosynthase family 3 (KS3) domain-containing protein</fullName>
    </recommendedName>
</protein>
<evidence type="ECO:0000256" key="3">
    <source>
        <dbReference type="ARBA" id="ARBA00022679"/>
    </source>
</evidence>
<dbReference type="GO" id="GO:0006633">
    <property type="term" value="P:fatty acid biosynthetic process"/>
    <property type="evidence" value="ECO:0007669"/>
    <property type="project" value="InterPro"/>
</dbReference>
<dbReference type="InterPro" id="IPR032821">
    <property type="entry name" value="PKS_assoc"/>
</dbReference>
<dbReference type="EMBL" id="NHYE01000868">
    <property type="protein sequence ID" value="PPR02152.1"/>
    <property type="molecule type" value="Genomic_DNA"/>
</dbReference>
<keyword evidence="1" id="KW-0596">Phosphopantetheine</keyword>
<evidence type="ECO:0000256" key="2">
    <source>
        <dbReference type="ARBA" id="ARBA00022553"/>
    </source>
</evidence>
<dbReference type="InterPro" id="IPR016039">
    <property type="entry name" value="Thiolase-like"/>
</dbReference>
<dbReference type="Proteomes" id="UP000284706">
    <property type="component" value="Unassembled WGS sequence"/>
</dbReference>
<dbReference type="SMART" id="SM00825">
    <property type="entry name" value="PKS_KS"/>
    <property type="match status" value="1"/>
</dbReference>
<comment type="caution">
    <text evidence="5">The sequence shown here is derived from an EMBL/GenBank/DDBJ whole genome shotgun (WGS) entry which is preliminary data.</text>
</comment>
<dbReference type="AlphaFoldDB" id="A0A409YGP1"/>
<dbReference type="PANTHER" id="PTHR43775:SF37">
    <property type="entry name" value="SI:DKEY-61P9.11"/>
    <property type="match status" value="1"/>
</dbReference>
<evidence type="ECO:0000313" key="6">
    <source>
        <dbReference type="Proteomes" id="UP000284706"/>
    </source>
</evidence>
<dbReference type="Pfam" id="PF16197">
    <property type="entry name" value="KAsynt_C_assoc"/>
    <property type="match status" value="1"/>
</dbReference>
<dbReference type="Gene3D" id="3.40.366.10">
    <property type="entry name" value="Malonyl-Coenzyme A Acyl Carrier Protein, domain 2"/>
    <property type="match status" value="1"/>
</dbReference>
<dbReference type="SUPFAM" id="SSF52151">
    <property type="entry name" value="FabD/lysophospholipase-like"/>
    <property type="match status" value="1"/>
</dbReference>
<dbReference type="InterPro" id="IPR050091">
    <property type="entry name" value="PKS_NRPS_Biosynth_Enz"/>
</dbReference>
<gene>
    <name evidence="5" type="ORF">CVT26_012113</name>
</gene>
<dbReference type="SUPFAM" id="SSF55048">
    <property type="entry name" value="Probable ACP-binding domain of malonyl-CoA ACP transacylase"/>
    <property type="match status" value="1"/>
</dbReference>
<dbReference type="Gene3D" id="3.40.47.10">
    <property type="match status" value="1"/>
</dbReference>
<dbReference type="PROSITE" id="PS00606">
    <property type="entry name" value="KS3_1"/>
    <property type="match status" value="1"/>
</dbReference>
<dbReference type="InterPro" id="IPR014031">
    <property type="entry name" value="Ketoacyl_synth_C"/>
</dbReference>
<accession>A0A409YGP1</accession>
<dbReference type="PANTHER" id="PTHR43775">
    <property type="entry name" value="FATTY ACID SYNTHASE"/>
    <property type="match status" value="1"/>
</dbReference>
<evidence type="ECO:0000259" key="4">
    <source>
        <dbReference type="PROSITE" id="PS52004"/>
    </source>
</evidence>
<dbReference type="InterPro" id="IPR018201">
    <property type="entry name" value="Ketoacyl_synth_AS"/>
</dbReference>
<name>A0A409YGP1_9AGAR</name>
<dbReference type="CDD" id="cd00833">
    <property type="entry name" value="PKS"/>
    <property type="match status" value="1"/>
</dbReference>
<dbReference type="InterPro" id="IPR001227">
    <property type="entry name" value="Ac_transferase_dom_sf"/>
</dbReference>
<dbReference type="Pfam" id="PF00698">
    <property type="entry name" value="Acyl_transf_1"/>
    <property type="match status" value="1"/>
</dbReference>
<dbReference type="GO" id="GO:0004312">
    <property type="term" value="F:fatty acid synthase activity"/>
    <property type="evidence" value="ECO:0007669"/>
    <property type="project" value="TreeGrafter"/>
</dbReference>
<dbReference type="Pfam" id="PF00109">
    <property type="entry name" value="ketoacyl-synt"/>
    <property type="match status" value="1"/>
</dbReference>
<dbReference type="OrthoDB" id="329835at2759"/>
<dbReference type="InterPro" id="IPR016035">
    <property type="entry name" value="Acyl_Trfase/lysoPLipase"/>
</dbReference>
<dbReference type="STRING" id="231916.A0A409YGP1"/>
<dbReference type="InterPro" id="IPR014030">
    <property type="entry name" value="Ketoacyl_synth_N"/>
</dbReference>
<keyword evidence="6" id="KW-1185">Reference proteome</keyword>
<dbReference type="PROSITE" id="PS52004">
    <property type="entry name" value="KS3_2"/>
    <property type="match status" value="1"/>
</dbReference>
<organism evidence="5 6">
    <name type="scientific">Gymnopilus dilepis</name>
    <dbReference type="NCBI Taxonomy" id="231916"/>
    <lineage>
        <taxon>Eukaryota</taxon>
        <taxon>Fungi</taxon>
        <taxon>Dikarya</taxon>
        <taxon>Basidiomycota</taxon>
        <taxon>Agaricomycotina</taxon>
        <taxon>Agaricomycetes</taxon>
        <taxon>Agaricomycetidae</taxon>
        <taxon>Agaricales</taxon>
        <taxon>Agaricineae</taxon>
        <taxon>Hymenogastraceae</taxon>
        <taxon>Gymnopilus</taxon>
    </lineage>
</organism>
<keyword evidence="3" id="KW-0808">Transferase</keyword>
<dbReference type="InterPro" id="IPR020841">
    <property type="entry name" value="PKS_Beta-ketoAc_synthase_dom"/>
</dbReference>
<dbReference type="Pfam" id="PF02801">
    <property type="entry name" value="Ketoacyl-synt_C"/>
    <property type="match status" value="1"/>
</dbReference>
<evidence type="ECO:0000313" key="5">
    <source>
        <dbReference type="EMBL" id="PPR02152.1"/>
    </source>
</evidence>
<dbReference type="SUPFAM" id="SSF53901">
    <property type="entry name" value="Thiolase-like"/>
    <property type="match status" value="1"/>
</dbReference>
<dbReference type="GO" id="GO:0004315">
    <property type="term" value="F:3-oxoacyl-[acyl-carrier-protein] synthase activity"/>
    <property type="evidence" value="ECO:0007669"/>
    <property type="project" value="InterPro"/>
</dbReference>
<reference evidence="5 6" key="1">
    <citation type="journal article" date="2018" name="Evol. Lett.">
        <title>Horizontal gene cluster transfer increased hallucinogenic mushroom diversity.</title>
        <authorList>
            <person name="Reynolds H.T."/>
            <person name="Vijayakumar V."/>
            <person name="Gluck-Thaler E."/>
            <person name="Korotkin H.B."/>
            <person name="Matheny P.B."/>
            <person name="Slot J.C."/>
        </authorList>
    </citation>
    <scope>NUCLEOTIDE SEQUENCE [LARGE SCALE GENOMIC DNA]</scope>
    <source>
        <strain evidence="5 6">SRW20</strain>
    </source>
</reference>
<evidence type="ECO:0000256" key="1">
    <source>
        <dbReference type="ARBA" id="ARBA00022450"/>
    </source>
</evidence>
<keyword evidence="2" id="KW-0597">Phosphoprotein</keyword>
<dbReference type="InParanoid" id="A0A409YGP1"/>